<accession>A0A507FLE0</accession>
<keyword evidence="2" id="KW-0812">Transmembrane</keyword>
<dbReference type="PANTHER" id="PTHR12461:SF105">
    <property type="entry name" value="HYPOXIA-INDUCIBLE FACTOR 1-ALPHA INHIBITOR"/>
    <property type="match status" value="1"/>
</dbReference>
<dbReference type="Proteomes" id="UP000320333">
    <property type="component" value="Unassembled WGS sequence"/>
</dbReference>
<gene>
    <name evidence="4" type="ORF">CcCBS67573_g02487</name>
</gene>
<dbReference type="InterPro" id="IPR041667">
    <property type="entry name" value="Cupin_8"/>
</dbReference>
<sequence length="587" mass="63557">MAKRKALASKPSSRPASKHSKWTVTKMNMKQPSNEPTSPSFLSSMPIQLSHMDPGVKSLLAQAALAVEAARSCSAQFSASHASNSSTKTASAKMNTLALAALAASEAARESTFPFLEKECAIHTGAYTASCLLVAESHLLLQDEPDSNTKALRAIDLGLLRGGVVDWGPMAASLVERAAAKDVGQRKPQKIEPTPDLKLSDAAMELPPQFIKNSPNAHTIPRIDARSLTLEEFCKTYMEADPPRPVVLTNAIESWPALSRWKSMDYIKQVAKGRLVPVETYAKEDTSLSFLSDSWSHRVIPLDEYIQQYVLDGNKEASLSDNEAGYLAQHPLFDQIPALRHDIGIPEFCHAVTEQDRNAPPDCEVRSGDAPLVSAWLGPSGTVSPLHNDPYHNLLAQIVGTKYVRIYNACDSAKVYPEKTRLGHNSRVNVDSVDSKKISNFISVFPFALAGFGIAGVIVILEIPFVTKWCPTGPRTQKMSEFFSNPVFKTALYAAFSAVMWLSILMAGTSILAAAIGLSFTTLAYGKSTRCAGFLNFFKVSLLYFVHSGVAIIRKDPAAVPLKQPNVAKLAAKAAMSPSKPVKSAAV</sequence>
<evidence type="ECO:0000259" key="3">
    <source>
        <dbReference type="Pfam" id="PF13621"/>
    </source>
</evidence>
<feature type="transmembrane region" description="Helical" evidence="2">
    <location>
        <begin position="532"/>
        <end position="553"/>
    </location>
</feature>
<keyword evidence="5" id="KW-1185">Reference proteome</keyword>
<dbReference type="PANTHER" id="PTHR12461">
    <property type="entry name" value="HYPOXIA-INDUCIBLE FACTOR 1 ALPHA INHIBITOR-RELATED"/>
    <property type="match status" value="1"/>
</dbReference>
<dbReference type="OrthoDB" id="47172at2759"/>
<organism evidence="4 5">
    <name type="scientific">Chytriomyces confervae</name>
    <dbReference type="NCBI Taxonomy" id="246404"/>
    <lineage>
        <taxon>Eukaryota</taxon>
        <taxon>Fungi</taxon>
        <taxon>Fungi incertae sedis</taxon>
        <taxon>Chytridiomycota</taxon>
        <taxon>Chytridiomycota incertae sedis</taxon>
        <taxon>Chytridiomycetes</taxon>
        <taxon>Chytridiales</taxon>
        <taxon>Chytriomycetaceae</taxon>
        <taxon>Chytriomyces</taxon>
    </lineage>
</organism>
<reference evidence="4 5" key="1">
    <citation type="journal article" date="2019" name="Sci. Rep.">
        <title>Comparative genomics of chytrid fungi reveal insights into the obligate biotrophic and pathogenic lifestyle of Synchytrium endobioticum.</title>
        <authorList>
            <person name="van de Vossenberg B.T.L.H."/>
            <person name="Warris S."/>
            <person name="Nguyen H.D.T."/>
            <person name="van Gent-Pelzer M.P.E."/>
            <person name="Joly D.L."/>
            <person name="van de Geest H.C."/>
            <person name="Bonants P.J.M."/>
            <person name="Smith D.S."/>
            <person name="Levesque C.A."/>
            <person name="van der Lee T.A.J."/>
        </authorList>
    </citation>
    <scope>NUCLEOTIDE SEQUENCE [LARGE SCALE GENOMIC DNA]</scope>
    <source>
        <strain evidence="4 5">CBS 675.73</strain>
    </source>
</reference>
<evidence type="ECO:0000256" key="1">
    <source>
        <dbReference type="SAM" id="MobiDB-lite"/>
    </source>
</evidence>
<protein>
    <recommendedName>
        <fullName evidence="3">Cupin-like domain-containing protein</fullName>
    </recommendedName>
</protein>
<feature type="domain" description="Cupin-like" evidence="3">
    <location>
        <begin position="243"/>
        <end position="444"/>
    </location>
</feature>
<evidence type="ECO:0000313" key="4">
    <source>
        <dbReference type="EMBL" id="TPX76248.1"/>
    </source>
</evidence>
<comment type="caution">
    <text evidence="4">The sequence shown here is derived from an EMBL/GenBank/DDBJ whole genome shotgun (WGS) entry which is preliminary data.</text>
</comment>
<dbReference type="AlphaFoldDB" id="A0A507FLE0"/>
<feature type="transmembrane region" description="Helical" evidence="2">
    <location>
        <begin position="491"/>
        <end position="520"/>
    </location>
</feature>
<proteinExistence type="predicted"/>
<name>A0A507FLE0_9FUNG</name>
<dbReference type="EMBL" id="QEAP01000053">
    <property type="protein sequence ID" value="TPX76248.1"/>
    <property type="molecule type" value="Genomic_DNA"/>
</dbReference>
<feature type="transmembrane region" description="Helical" evidence="2">
    <location>
        <begin position="444"/>
        <end position="470"/>
    </location>
</feature>
<evidence type="ECO:0000313" key="5">
    <source>
        <dbReference type="Proteomes" id="UP000320333"/>
    </source>
</evidence>
<keyword evidence="2" id="KW-1133">Transmembrane helix</keyword>
<dbReference type="SUPFAM" id="SSF51197">
    <property type="entry name" value="Clavaminate synthase-like"/>
    <property type="match status" value="1"/>
</dbReference>
<evidence type="ECO:0000256" key="2">
    <source>
        <dbReference type="SAM" id="Phobius"/>
    </source>
</evidence>
<dbReference type="Pfam" id="PF13621">
    <property type="entry name" value="Cupin_8"/>
    <property type="match status" value="1"/>
</dbReference>
<feature type="region of interest" description="Disordered" evidence="1">
    <location>
        <begin position="1"/>
        <end position="46"/>
    </location>
</feature>
<feature type="compositionally biased region" description="Polar residues" evidence="1">
    <location>
        <begin position="22"/>
        <end position="46"/>
    </location>
</feature>
<dbReference type="GO" id="GO:0016020">
    <property type="term" value="C:membrane"/>
    <property type="evidence" value="ECO:0007669"/>
    <property type="project" value="InterPro"/>
</dbReference>
<dbReference type="Gene3D" id="2.60.120.650">
    <property type="entry name" value="Cupin"/>
    <property type="match status" value="1"/>
</dbReference>
<keyword evidence="2" id="KW-0472">Membrane</keyword>